<dbReference type="Gene3D" id="2.60.120.10">
    <property type="entry name" value="Jelly Rolls"/>
    <property type="match status" value="1"/>
</dbReference>
<dbReference type="PRINTS" id="PR00103">
    <property type="entry name" value="CAMPKINASE"/>
</dbReference>
<feature type="domain" description="Cyclic nucleotide-binding" evidence="1">
    <location>
        <begin position="1"/>
        <end position="114"/>
    </location>
</feature>
<organism evidence="2 3">
    <name type="scientific">Hydrococcus rivularis NIES-593</name>
    <dbReference type="NCBI Taxonomy" id="1921803"/>
    <lineage>
        <taxon>Bacteria</taxon>
        <taxon>Bacillati</taxon>
        <taxon>Cyanobacteriota</taxon>
        <taxon>Cyanophyceae</taxon>
        <taxon>Pleurocapsales</taxon>
        <taxon>Hydrococcaceae</taxon>
        <taxon>Hydrococcus</taxon>
    </lineage>
</organism>
<evidence type="ECO:0000313" key="3">
    <source>
        <dbReference type="Proteomes" id="UP000186868"/>
    </source>
</evidence>
<dbReference type="InterPro" id="IPR000595">
    <property type="entry name" value="cNMP-bd_dom"/>
</dbReference>
<dbReference type="GO" id="GO:0005829">
    <property type="term" value="C:cytosol"/>
    <property type="evidence" value="ECO:0007669"/>
    <property type="project" value="TreeGrafter"/>
</dbReference>
<protein>
    <submittedName>
        <fullName evidence="2">Cyclic nucleotide-binding protein</fullName>
    </submittedName>
</protein>
<dbReference type="SUPFAM" id="SSF51206">
    <property type="entry name" value="cAMP-binding domain-like"/>
    <property type="match status" value="1"/>
</dbReference>
<dbReference type="InterPro" id="IPR050397">
    <property type="entry name" value="Env_Response_Regulators"/>
</dbReference>
<dbReference type="PANTHER" id="PTHR24567">
    <property type="entry name" value="CRP FAMILY TRANSCRIPTIONAL REGULATORY PROTEIN"/>
    <property type="match status" value="1"/>
</dbReference>
<dbReference type="EMBL" id="MRCB01000012">
    <property type="protein sequence ID" value="OKH22817.1"/>
    <property type="molecule type" value="Genomic_DNA"/>
</dbReference>
<dbReference type="GO" id="GO:0003700">
    <property type="term" value="F:DNA-binding transcription factor activity"/>
    <property type="evidence" value="ECO:0007669"/>
    <property type="project" value="TreeGrafter"/>
</dbReference>
<dbReference type="PROSITE" id="PS50042">
    <property type="entry name" value="CNMP_BINDING_3"/>
    <property type="match status" value="1"/>
</dbReference>
<evidence type="ECO:0000313" key="2">
    <source>
        <dbReference type="EMBL" id="OKH22817.1"/>
    </source>
</evidence>
<proteinExistence type="predicted"/>
<dbReference type="PANTHER" id="PTHR24567:SF26">
    <property type="entry name" value="REGULATORY PROTEIN YEIL"/>
    <property type="match status" value="1"/>
</dbReference>
<sequence length="127" mass="14059">MLEPARTVAIFQFSSPVTFVAGEIIFSQGEPGNIMYGIIEGEIEILVDGKIVETLAAGDVFGEGALLRPDHLRASSAIAKSDCKLAFLDRERFLFAVQETPLFALEVMRSYSDRLRRLSQRFVTECG</sequence>
<comment type="caution">
    <text evidence="2">The sequence shown here is derived from an EMBL/GenBank/DDBJ whole genome shotgun (WGS) entry which is preliminary data.</text>
</comment>
<reference evidence="2 3" key="1">
    <citation type="submission" date="2016-11" db="EMBL/GenBank/DDBJ databases">
        <title>Draft Genome Sequences of Nine Cyanobacterial Strains from Diverse Habitats.</title>
        <authorList>
            <person name="Zhu T."/>
            <person name="Hou S."/>
            <person name="Lu X."/>
            <person name="Hess W.R."/>
        </authorList>
    </citation>
    <scope>NUCLEOTIDE SEQUENCE [LARGE SCALE GENOMIC DNA]</scope>
    <source>
        <strain evidence="2 3">NIES-593</strain>
    </source>
</reference>
<name>A0A1U7HGW8_9CYAN</name>
<dbReference type="InterPro" id="IPR014710">
    <property type="entry name" value="RmlC-like_jellyroll"/>
</dbReference>
<dbReference type="Proteomes" id="UP000186868">
    <property type="component" value="Unassembled WGS sequence"/>
</dbReference>
<dbReference type="Pfam" id="PF00027">
    <property type="entry name" value="cNMP_binding"/>
    <property type="match status" value="1"/>
</dbReference>
<dbReference type="CDD" id="cd00038">
    <property type="entry name" value="CAP_ED"/>
    <property type="match status" value="1"/>
</dbReference>
<dbReference type="InterPro" id="IPR018490">
    <property type="entry name" value="cNMP-bd_dom_sf"/>
</dbReference>
<dbReference type="SMART" id="SM00100">
    <property type="entry name" value="cNMP"/>
    <property type="match status" value="1"/>
</dbReference>
<dbReference type="RefSeq" id="WP_073599785.1">
    <property type="nucleotide sequence ID" value="NZ_MRCB01000012.1"/>
</dbReference>
<keyword evidence="3" id="KW-1185">Reference proteome</keyword>
<gene>
    <name evidence="2" type="ORF">NIES593_11910</name>
</gene>
<accession>A0A1U7HGW8</accession>
<dbReference type="AlphaFoldDB" id="A0A1U7HGW8"/>
<evidence type="ECO:0000259" key="1">
    <source>
        <dbReference type="PROSITE" id="PS50042"/>
    </source>
</evidence>
<dbReference type="STRING" id="1921803.NIES593_11910"/>
<dbReference type="OrthoDB" id="517085at2"/>